<name>A0A1W6SNH8_9PROT</name>
<dbReference type="EMBL" id="CP021106">
    <property type="protein sequence ID" value="ARO87363.1"/>
    <property type="molecule type" value="Genomic_DNA"/>
</dbReference>
<gene>
    <name evidence="1" type="ORF">EBAPG3_006035</name>
</gene>
<evidence type="ECO:0000313" key="2">
    <source>
        <dbReference type="Proteomes" id="UP000012179"/>
    </source>
</evidence>
<dbReference type="Proteomes" id="UP000012179">
    <property type="component" value="Chromosome"/>
</dbReference>
<sequence length="81" mass="8806">MYGGGRGAPAHFLAGLEAEKIIRGAGISFIFLTQDSGLTSQHKPHRIRSLFSRPPDKKYLERQKITIHTGSGDGNITGPVF</sequence>
<protein>
    <submittedName>
        <fullName evidence="1">Uncharacterized protein</fullName>
    </submittedName>
</protein>
<organism evidence="1 2">
    <name type="scientific">Nitrosospira lacus</name>
    <dbReference type="NCBI Taxonomy" id="1288494"/>
    <lineage>
        <taxon>Bacteria</taxon>
        <taxon>Pseudomonadati</taxon>
        <taxon>Pseudomonadota</taxon>
        <taxon>Betaproteobacteria</taxon>
        <taxon>Nitrosomonadales</taxon>
        <taxon>Nitrosomonadaceae</taxon>
        <taxon>Nitrosospira</taxon>
    </lineage>
</organism>
<keyword evidence="2" id="KW-1185">Reference proteome</keyword>
<accession>A0A1W6SNH8</accession>
<dbReference type="KEGG" id="nlc:EBAPG3_006035"/>
<reference evidence="1 2" key="1">
    <citation type="journal article" date="2015" name="Int. J. Syst. Evol. Microbiol.">
        <title>Nitrosospira lacus sp. nov., a psychrotolerant, ammonia-oxidizing bacterium from sandy lake sediment.</title>
        <authorList>
            <person name="Urakawa H."/>
            <person name="Garcia J.C."/>
            <person name="Nielsen J.L."/>
            <person name="Le V.Q."/>
            <person name="Kozlowski J.A."/>
            <person name="Stein L.Y."/>
            <person name="Lim C.K."/>
            <person name="Pommerening-Roser A."/>
            <person name="Martens-Habbena W."/>
            <person name="Stahl D.A."/>
            <person name="Klotz M.G."/>
        </authorList>
    </citation>
    <scope>NUCLEOTIDE SEQUENCE [LARGE SCALE GENOMIC DNA]</scope>
    <source>
        <strain evidence="1 2">APG3</strain>
    </source>
</reference>
<dbReference type="AlphaFoldDB" id="A0A1W6SNH8"/>
<evidence type="ECO:0000313" key="1">
    <source>
        <dbReference type="EMBL" id="ARO87363.1"/>
    </source>
</evidence>
<proteinExistence type="predicted"/>